<feature type="transmembrane region" description="Helical" evidence="1">
    <location>
        <begin position="133"/>
        <end position="154"/>
    </location>
</feature>
<feature type="transmembrane region" description="Helical" evidence="1">
    <location>
        <begin position="98"/>
        <end position="121"/>
    </location>
</feature>
<dbReference type="RefSeq" id="WP_074825707.1">
    <property type="nucleotide sequence ID" value="NZ_FOEV01000007.1"/>
</dbReference>
<evidence type="ECO:0000313" key="2">
    <source>
        <dbReference type="EMBL" id="SEQ62478.1"/>
    </source>
</evidence>
<dbReference type="Proteomes" id="UP000183210">
    <property type="component" value="Unassembled WGS sequence"/>
</dbReference>
<dbReference type="GeneID" id="300267417"/>
<proteinExistence type="predicted"/>
<gene>
    <name evidence="2" type="ORF">SAMN05216409_10769</name>
</gene>
<name>A0A9X8QJR2_9PSED</name>
<keyword evidence="1" id="KW-0472">Membrane</keyword>
<keyword evidence="1" id="KW-0812">Transmembrane</keyword>
<feature type="transmembrane region" description="Helical" evidence="1">
    <location>
        <begin position="68"/>
        <end position="92"/>
    </location>
</feature>
<keyword evidence="1" id="KW-1133">Transmembrane helix</keyword>
<reference evidence="2 3" key="1">
    <citation type="submission" date="2016-10" db="EMBL/GenBank/DDBJ databases">
        <authorList>
            <person name="Varghese N."/>
            <person name="Submissions S."/>
        </authorList>
    </citation>
    <scope>NUCLEOTIDE SEQUENCE [LARGE SCALE GENOMIC DNA]</scope>
    <source>
        <strain evidence="2 3">LMG 21974</strain>
    </source>
</reference>
<dbReference type="AlphaFoldDB" id="A0A9X8QJR2"/>
<dbReference type="EMBL" id="FOEV01000007">
    <property type="protein sequence ID" value="SEQ62478.1"/>
    <property type="molecule type" value="Genomic_DNA"/>
</dbReference>
<accession>A0A9X8QJR2</accession>
<organism evidence="2 3">
    <name type="scientific">Pseudomonas lutea</name>
    <dbReference type="NCBI Taxonomy" id="243924"/>
    <lineage>
        <taxon>Bacteria</taxon>
        <taxon>Pseudomonadati</taxon>
        <taxon>Pseudomonadota</taxon>
        <taxon>Gammaproteobacteria</taxon>
        <taxon>Pseudomonadales</taxon>
        <taxon>Pseudomonadaceae</taxon>
        <taxon>Pseudomonas</taxon>
    </lineage>
</organism>
<feature type="transmembrane region" description="Helical" evidence="1">
    <location>
        <begin position="6"/>
        <end position="28"/>
    </location>
</feature>
<protein>
    <submittedName>
        <fullName evidence="2">Uncharacterized membrane protein</fullName>
    </submittedName>
</protein>
<evidence type="ECO:0000313" key="3">
    <source>
        <dbReference type="Proteomes" id="UP000183210"/>
    </source>
</evidence>
<comment type="caution">
    <text evidence="2">The sequence shown here is derived from an EMBL/GenBank/DDBJ whole genome shotgun (WGS) entry which is preliminary data.</text>
</comment>
<sequence>MPLLKLLHFLGLIGWCGSLLYLPGLLMAQVHDIHKADRPYRSGTGDITSELDAPVPALQLLRPELLRYVFTLIATPCALVAIISGTLLFIRHSLFDPWLILKLSLVAVMVVGHALCGALILKSDNLAPRTIRAWSIGLAVALSLVIGGTLYLVLAKPGWSGA</sequence>
<evidence type="ECO:0000256" key="1">
    <source>
        <dbReference type="SAM" id="Phobius"/>
    </source>
</evidence>